<dbReference type="Proteomes" id="UP000215127">
    <property type="component" value="Chromosome 20"/>
</dbReference>
<sequence>MTTHSKLLILQDAADNFWVPWYLTSEQLIQLLRILQVQTGSTPDVTTTGSPPDVTKARSPLDITKARSPPDVTKTLTRRRTPHLPPLHRRLPGIPTLALQTHVISATVEHAARPAFDSRVHQGNNEGEARPTAAADSNTADNTALTRPLRSCRTFTLRTVPAASIEMRTRVLGCHGGNLFIKSRVLLCLVLQKSCQQQCHIR</sequence>
<evidence type="ECO:0000313" key="3">
    <source>
        <dbReference type="Proteomes" id="UP000215127"/>
    </source>
</evidence>
<feature type="region of interest" description="Disordered" evidence="1">
    <location>
        <begin position="115"/>
        <end position="145"/>
    </location>
</feature>
<keyword evidence="3" id="KW-1185">Reference proteome</keyword>
<evidence type="ECO:0000313" key="2">
    <source>
        <dbReference type="EMBL" id="SMQ56539.1"/>
    </source>
</evidence>
<organism evidence="2 3">
    <name type="scientific">Zymoseptoria tritici (strain ST99CH_3D7)</name>
    <dbReference type="NCBI Taxonomy" id="1276538"/>
    <lineage>
        <taxon>Eukaryota</taxon>
        <taxon>Fungi</taxon>
        <taxon>Dikarya</taxon>
        <taxon>Ascomycota</taxon>
        <taxon>Pezizomycotina</taxon>
        <taxon>Dothideomycetes</taxon>
        <taxon>Dothideomycetidae</taxon>
        <taxon>Mycosphaerellales</taxon>
        <taxon>Mycosphaerellaceae</taxon>
        <taxon>Zymoseptoria</taxon>
    </lineage>
</organism>
<protein>
    <submittedName>
        <fullName evidence="2">Uncharacterized protein</fullName>
    </submittedName>
</protein>
<gene>
    <name evidence="2" type="ORF">ZT3D7_G11694</name>
</gene>
<proteinExistence type="predicted"/>
<dbReference type="EMBL" id="LT853708">
    <property type="protein sequence ID" value="SMQ56539.1"/>
    <property type="molecule type" value="Genomic_DNA"/>
</dbReference>
<dbReference type="AlphaFoldDB" id="A0A1X7SA58"/>
<evidence type="ECO:0000256" key="1">
    <source>
        <dbReference type="SAM" id="MobiDB-lite"/>
    </source>
</evidence>
<name>A0A1X7SA58_ZYMT9</name>
<feature type="compositionally biased region" description="Low complexity" evidence="1">
    <location>
        <begin position="132"/>
        <end position="145"/>
    </location>
</feature>
<accession>A0A1X7SA58</accession>
<reference evidence="2 3" key="1">
    <citation type="submission" date="2016-06" db="EMBL/GenBank/DDBJ databases">
        <authorList>
            <person name="Kjaerup R.B."/>
            <person name="Dalgaard T.S."/>
            <person name="Juul-Madsen H.R."/>
        </authorList>
    </citation>
    <scope>NUCLEOTIDE SEQUENCE [LARGE SCALE GENOMIC DNA]</scope>
</reference>